<reference evidence="13" key="2">
    <citation type="journal article" date="2024" name="Plant">
        <title>Genomic evolution and insights into agronomic trait innovations of Sesamum species.</title>
        <authorList>
            <person name="Miao H."/>
            <person name="Wang L."/>
            <person name="Qu L."/>
            <person name="Liu H."/>
            <person name="Sun Y."/>
            <person name="Le M."/>
            <person name="Wang Q."/>
            <person name="Wei S."/>
            <person name="Zheng Y."/>
            <person name="Lin W."/>
            <person name="Duan Y."/>
            <person name="Cao H."/>
            <person name="Xiong S."/>
            <person name="Wang X."/>
            <person name="Wei L."/>
            <person name="Li C."/>
            <person name="Ma Q."/>
            <person name="Ju M."/>
            <person name="Zhao R."/>
            <person name="Li G."/>
            <person name="Mu C."/>
            <person name="Tian Q."/>
            <person name="Mei H."/>
            <person name="Zhang T."/>
            <person name="Gao T."/>
            <person name="Zhang H."/>
        </authorList>
    </citation>
    <scope>NUCLEOTIDE SEQUENCE</scope>
    <source>
        <strain evidence="13">G01</strain>
    </source>
</reference>
<gene>
    <name evidence="13" type="ORF">Sangu_2603300</name>
</gene>
<keyword evidence="3" id="KW-0813">Transport</keyword>
<evidence type="ECO:0000259" key="12">
    <source>
        <dbReference type="Pfam" id="PF16886"/>
    </source>
</evidence>
<comment type="caution">
    <text evidence="13">The sequence shown here is derived from an EMBL/GenBank/DDBJ whole genome shotgun (WGS) entry which is preliminary data.</text>
</comment>
<evidence type="ECO:0000313" key="13">
    <source>
        <dbReference type="EMBL" id="KAL0289824.1"/>
    </source>
</evidence>
<comment type="catalytic activity">
    <reaction evidence="9">
        <text>ATP + H2O + 4 H(+)(in) = ADP + phosphate + 5 H(+)(out)</text>
        <dbReference type="Rhea" id="RHEA:57720"/>
        <dbReference type="ChEBI" id="CHEBI:15377"/>
        <dbReference type="ChEBI" id="CHEBI:15378"/>
        <dbReference type="ChEBI" id="CHEBI:30616"/>
        <dbReference type="ChEBI" id="CHEBI:43474"/>
        <dbReference type="ChEBI" id="CHEBI:456216"/>
        <dbReference type="EC" id="7.1.2.2"/>
    </reaction>
</comment>
<reference evidence="13" key="1">
    <citation type="submission" date="2020-06" db="EMBL/GenBank/DDBJ databases">
        <authorList>
            <person name="Li T."/>
            <person name="Hu X."/>
            <person name="Zhang T."/>
            <person name="Song X."/>
            <person name="Zhang H."/>
            <person name="Dai N."/>
            <person name="Sheng W."/>
            <person name="Hou X."/>
            <person name="Wei L."/>
        </authorList>
    </citation>
    <scope>NUCLEOTIDE SEQUENCE</scope>
    <source>
        <strain evidence="13">G01</strain>
        <tissue evidence="13">Leaf</tissue>
    </source>
</reference>
<sequence>MPSVYGGPLTTFEDAEKESEYGYVRKVSGPVVVADGMAGAAMYELVRVGHDNLIGEIIRLEGDSATIQVYEETGLMVNDPVLRTHKPLSVELGPGILGNIFDGIQRPLKTIAIKSGDVYIPRGVSVPALDKDTLWEFQPKKIGEGDLLTGGDLYATVFENSLMQHHVALPPDAMGKVTYVAPAGQYSLKDTVLELEFQGVKKQFTMLQNWPVRTPRPVASKLAADTPLLTGQRVLDALFPSVLGGTCAIPGAFGCGKTVISQALSKYPTPTLLFMLVVEKEEMKWQRYLVLMDFPQLTMTLPDGREESVMKRTTLVANTSNMPVAAREASIYT</sequence>
<comment type="similarity">
    <text evidence="1">Belongs to the ATPase alpha/beta chains family.</text>
</comment>
<dbReference type="EMBL" id="JACGWK010001382">
    <property type="protein sequence ID" value="KAL0289824.1"/>
    <property type="molecule type" value="Genomic_DNA"/>
</dbReference>
<proteinExistence type="inferred from homology"/>
<dbReference type="InterPro" id="IPR036121">
    <property type="entry name" value="ATPase_F1/V1/A1_a/bsu_N_sf"/>
</dbReference>
<keyword evidence="8" id="KW-0406">Ion transport</keyword>
<feature type="domain" description="ATPase F1/V1/A1 complex alpha/beta subunit nucleotide-binding" evidence="10">
    <location>
        <begin position="231"/>
        <end position="333"/>
    </location>
</feature>
<protein>
    <recommendedName>
        <fullName evidence="2">H(+)-transporting two-sector ATPase</fullName>
        <ecNumber evidence="2">7.1.2.2</ecNumber>
    </recommendedName>
</protein>
<dbReference type="PANTHER" id="PTHR43607">
    <property type="entry name" value="V-TYPE PROTON ATPASE CATALYTIC SUBUNIT A"/>
    <property type="match status" value="1"/>
</dbReference>
<evidence type="ECO:0000256" key="1">
    <source>
        <dbReference type="ARBA" id="ARBA00008936"/>
    </source>
</evidence>
<dbReference type="Pfam" id="PF00006">
    <property type="entry name" value="ATP-synt_ab"/>
    <property type="match status" value="1"/>
</dbReference>
<dbReference type="Gene3D" id="3.40.50.300">
    <property type="entry name" value="P-loop containing nucleotide triphosphate hydrolases"/>
    <property type="match status" value="1"/>
</dbReference>
<dbReference type="InterPro" id="IPR023366">
    <property type="entry name" value="ATP_synth_asu-like_sf"/>
</dbReference>
<evidence type="ECO:0000256" key="9">
    <source>
        <dbReference type="ARBA" id="ARBA00048383"/>
    </source>
</evidence>
<evidence type="ECO:0000259" key="10">
    <source>
        <dbReference type="Pfam" id="PF00006"/>
    </source>
</evidence>
<keyword evidence="7" id="KW-1278">Translocase</keyword>
<dbReference type="FunFam" id="2.40.30.20:FF:000002">
    <property type="entry name" value="V-type proton ATPase catalytic subunit A"/>
    <property type="match status" value="1"/>
</dbReference>
<keyword evidence="5" id="KW-0375">Hydrogen ion transport</keyword>
<dbReference type="Pfam" id="PF02874">
    <property type="entry name" value="ATP-synt_ab_N"/>
    <property type="match status" value="1"/>
</dbReference>
<dbReference type="GO" id="GO:0046034">
    <property type="term" value="P:ATP metabolic process"/>
    <property type="evidence" value="ECO:0007669"/>
    <property type="project" value="InterPro"/>
</dbReference>
<feature type="non-terminal residue" evidence="13">
    <location>
        <position position="333"/>
    </location>
</feature>
<evidence type="ECO:0000256" key="6">
    <source>
        <dbReference type="ARBA" id="ARBA00022840"/>
    </source>
</evidence>
<evidence type="ECO:0000256" key="3">
    <source>
        <dbReference type="ARBA" id="ARBA00022448"/>
    </source>
</evidence>
<dbReference type="CDD" id="cd18119">
    <property type="entry name" value="ATP-synt_V_A-type_alpha_N"/>
    <property type="match status" value="1"/>
</dbReference>
<keyword evidence="6" id="KW-0067">ATP-binding</keyword>
<name>A0AAW2J5V7_9LAMI</name>
<dbReference type="AlphaFoldDB" id="A0AAW2J5V7"/>
<evidence type="ECO:0000256" key="7">
    <source>
        <dbReference type="ARBA" id="ARBA00022967"/>
    </source>
</evidence>
<dbReference type="PANTHER" id="PTHR43607:SF1">
    <property type="entry name" value="H(+)-TRANSPORTING TWO-SECTOR ATPASE"/>
    <property type="match status" value="1"/>
</dbReference>
<dbReference type="SUPFAM" id="SSF52540">
    <property type="entry name" value="P-loop containing nucleoside triphosphate hydrolases"/>
    <property type="match status" value="1"/>
</dbReference>
<dbReference type="SUPFAM" id="SSF50615">
    <property type="entry name" value="N-terminal domain of alpha and beta subunits of F1 ATP synthase"/>
    <property type="match status" value="1"/>
</dbReference>
<dbReference type="Gene3D" id="2.40.50.100">
    <property type="match status" value="1"/>
</dbReference>
<evidence type="ECO:0000259" key="11">
    <source>
        <dbReference type="Pfam" id="PF02874"/>
    </source>
</evidence>
<feature type="domain" description="ATPsynthase alpha/beta subunit barrel-sandwich" evidence="12">
    <location>
        <begin position="126"/>
        <end position="213"/>
    </location>
</feature>
<dbReference type="Gene3D" id="2.40.30.20">
    <property type="match status" value="1"/>
</dbReference>
<evidence type="ECO:0000256" key="5">
    <source>
        <dbReference type="ARBA" id="ARBA00022781"/>
    </source>
</evidence>
<dbReference type="GO" id="GO:0005524">
    <property type="term" value="F:ATP binding"/>
    <property type="evidence" value="ECO:0007669"/>
    <property type="project" value="UniProtKB-KW"/>
</dbReference>
<feature type="domain" description="ATPase F1/V1/A1 complex alpha/beta subunit N-terminal" evidence="11">
    <location>
        <begin position="25"/>
        <end position="84"/>
    </location>
</feature>
<dbReference type="Pfam" id="PF16886">
    <property type="entry name" value="ATP-synt_ab_Xtn"/>
    <property type="match status" value="1"/>
</dbReference>
<dbReference type="EC" id="7.1.2.2" evidence="2"/>
<dbReference type="FunFam" id="2.40.50.100:FF:000008">
    <property type="entry name" value="V-type proton ATPase catalytic subunit A"/>
    <property type="match status" value="1"/>
</dbReference>
<dbReference type="InterPro" id="IPR004100">
    <property type="entry name" value="ATPase_F1/V1/A1_a/bsu_N"/>
</dbReference>
<dbReference type="GO" id="GO:0046961">
    <property type="term" value="F:proton-transporting ATPase activity, rotational mechanism"/>
    <property type="evidence" value="ECO:0007669"/>
    <property type="project" value="InterPro"/>
</dbReference>
<keyword evidence="4" id="KW-0547">Nucleotide-binding</keyword>
<organism evidence="13">
    <name type="scientific">Sesamum angustifolium</name>
    <dbReference type="NCBI Taxonomy" id="2727405"/>
    <lineage>
        <taxon>Eukaryota</taxon>
        <taxon>Viridiplantae</taxon>
        <taxon>Streptophyta</taxon>
        <taxon>Embryophyta</taxon>
        <taxon>Tracheophyta</taxon>
        <taxon>Spermatophyta</taxon>
        <taxon>Magnoliopsida</taxon>
        <taxon>eudicotyledons</taxon>
        <taxon>Gunneridae</taxon>
        <taxon>Pentapetalae</taxon>
        <taxon>asterids</taxon>
        <taxon>lamiids</taxon>
        <taxon>Lamiales</taxon>
        <taxon>Pedaliaceae</taxon>
        <taxon>Sesamum</taxon>
    </lineage>
</organism>
<evidence type="ECO:0000256" key="4">
    <source>
        <dbReference type="ARBA" id="ARBA00022741"/>
    </source>
</evidence>
<evidence type="ECO:0000256" key="2">
    <source>
        <dbReference type="ARBA" id="ARBA00012473"/>
    </source>
</evidence>
<dbReference type="InterPro" id="IPR031686">
    <property type="entry name" value="ATP-synth_a_Xtn"/>
</dbReference>
<dbReference type="GO" id="GO:0000325">
    <property type="term" value="C:plant-type vacuole"/>
    <property type="evidence" value="ECO:0007669"/>
    <property type="project" value="TreeGrafter"/>
</dbReference>
<evidence type="ECO:0000256" key="8">
    <source>
        <dbReference type="ARBA" id="ARBA00023065"/>
    </source>
</evidence>
<dbReference type="InterPro" id="IPR022878">
    <property type="entry name" value="V-ATPase_asu"/>
</dbReference>
<accession>A0AAW2J5V7</accession>
<dbReference type="InterPro" id="IPR027417">
    <property type="entry name" value="P-loop_NTPase"/>
</dbReference>
<dbReference type="InterPro" id="IPR000194">
    <property type="entry name" value="ATPase_F1/V1/A1_a/bsu_nucl-bd"/>
</dbReference>